<dbReference type="SUPFAM" id="SSF46785">
    <property type="entry name" value="Winged helix' DNA-binding domain"/>
    <property type="match status" value="1"/>
</dbReference>
<gene>
    <name evidence="5" type="ORF">BN77_p220004</name>
</gene>
<reference evidence="5 6" key="1">
    <citation type="journal article" date="2013" name="Genome Announc.">
        <title>Draft Genome Sequence of Rhizobium mesoamericanum STM3625, a Nitrogen-Fixing Symbiont of Mimosa pudica Isolated in French Guiana (South America).</title>
        <authorList>
            <person name="Moulin L."/>
            <person name="Mornico D."/>
            <person name="Melkonian R."/>
            <person name="Klonowska A."/>
        </authorList>
    </citation>
    <scope>NUCLEOTIDE SEQUENCE [LARGE SCALE GENOMIC DNA]</scope>
    <source>
        <strain evidence="5 6">STM3625</strain>
    </source>
</reference>
<evidence type="ECO:0000259" key="4">
    <source>
        <dbReference type="PROSITE" id="PS50949"/>
    </source>
</evidence>
<dbReference type="RefSeq" id="WP_007538956.1">
    <property type="nucleotide sequence ID" value="NZ_HF536778.1"/>
</dbReference>
<accession>K0Q1H4</accession>
<dbReference type="SMART" id="SM00895">
    <property type="entry name" value="FCD"/>
    <property type="match status" value="1"/>
</dbReference>
<dbReference type="SMART" id="SM00345">
    <property type="entry name" value="HTH_GNTR"/>
    <property type="match status" value="1"/>
</dbReference>
<dbReference type="PROSITE" id="PS50949">
    <property type="entry name" value="HTH_GNTR"/>
    <property type="match status" value="1"/>
</dbReference>
<proteinExistence type="predicted"/>
<dbReference type="Pfam" id="PF00392">
    <property type="entry name" value="GntR"/>
    <property type="match status" value="1"/>
</dbReference>
<dbReference type="GO" id="GO:0003700">
    <property type="term" value="F:DNA-binding transcription factor activity"/>
    <property type="evidence" value="ECO:0007669"/>
    <property type="project" value="InterPro"/>
</dbReference>
<dbReference type="PANTHER" id="PTHR43537:SF41">
    <property type="entry name" value="TRANSCRIPTIONAL REGULATORY PROTEIN"/>
    <property type="match status" value="1"/>
</dbReference>
<dbReference type="InterPro" id="IPR036388">
    <property type="entry name" value="WH-like_DNA-bd_sf"/>
</dbReference>
<evidence type="ECO:0000313" key="6">
    <source>
        <dbReference type="Proteomes" id="UP000009319"/>
    </source>
</evidence>
<dbReference type="STRING" id="1211777.BN77_p220004"/>
<dbReference type="InterPro" id="IPR011711">
    <property type="entry name" value="GntR_C"/>
</dbReference>
<dbReference type="GO" id="GO:0003677">
    <property type="term" value="F:DNA binding"/>
    <property type="evidence" value="ECO:0007669"/>
    <property type="project" value="UniProtKB-KW"/>
</dbReference>
<dbReference type="Proteomes" id="UP000009319">
    <property type="component" value="Unassembled WGS sequence"/>
</dbReference>
<evidence type="ECO:0000313" key="5">
    <source>
        <dbReference type="EMBL" id="CCM80238.1"/>
    </source>
</evidence>
<keyword evidence="3" id="KW-0804">Transcription</keyword>
<dbReference type="Gene3D" id="1.20.120.530">
    <property type="entry name" value="GntR ligand-binding domain-like"/>
    <property type="match status" value="1"/>
</dbReference>
<comment type="caution">
    <text evidence="5">The sequence shown here is derived from an EMBL/GenBank/DDBJ whole genome shotgun (WGS) entry which is preliminary data.</text>
</comment>
<sequence>MARQEAFEARPSCAQATMAFKSSPEVIDNMLERQNQCTKYRLKRQSLPGALAESLRERILNGEFEDGEPLVQEAIAAEYDCSRMPVREAFRQLEAAGLIVSKIHKGAIVTSLPAEQIMELFELRAILECDILVHSVSRMADEQLARSERILEELEAAYHKRDIGKMGALNWEFHRSLYLPAERAQTLALIQGINVQTERYIRLHRLPTSGFKDAEREHRQILTMSKFRDPDVIEVMRGHIIRTGHSLVEALRCTE</sequence>
<name>K0Q1H4_9HYPH</name>
<dbReference type="InterPro" id="IPR000524">
    <property type="entry name" value="Tscrpt_reg_HTH_GntR"/>
</dbReference>
<organism evidence="5 6">
    <name type="scientific">Rhizobium mesoamericanum STM3625</name>
    <dbReference type="NCBI Taxonomy" id="1211777"/>
    <lineage>
        <taxon>Bacteria</taxon>
        <taxon>Pseudomonadati</taxon>
        <taxon>Pseudomonadota</taxon>
        <taxon>Alphaproteobacteria</taxon>
        <taxon>Hyphomicrobiales</taxon>
        <taxon>Rhizobiaceae</taxon>
        <taxon>Rhizobium/Agrobacterium group</taxon>
        <taxon>Rhizobium</taxon>
    </lineage>
</organism>
<keyword evidence="1" id="KW-0805">Transcription regulation</keyword>
<protein>
    <submittedName>
        <fullName evidence="5">Transcription regulator</fullName>
    </submittedName>
</protein>
<dbReference type="SUPFAM" id="SSF48008">
    <property type="entry name" value="GntR ligand-binding domain-like"/>
    <property type="match status" value="1"/>
</dbReference>
<keyword evidence="6" id="KW-1185">Reference proteome</keyword>
<dbReference type="EMBL" id="CANI01000083">
    <property type="protein sequence ID" value="CCM80238.1"/>
    <property type="molecule type" value="Genomic_DNA"/>
</dbReference>
<dbReference type="Pfam" id="PF07729">
    <property type="entry name" value="FCD"/>
    <property type="match status" value="1"/>
</dbReference>
<dbReference type="InterPro" id="IPR008920">
    <property type="entry name" value="TF_FadR/GntR_C"/>
</dbReference>
<dbReference type="InterPro" id="IPR036390">
    <property type="entry name" value="WH_DNA-bd_sf"/>
</dbReference>
<evidence type="ECO:0000256" key="1">
    <source>
        <dbReference type="ARBA" id="ARBA00023015"/>
    </source>
</evidence>
<feature type="domain" description="HTH gntR-type" evidence="4">
    <location>
        <begin position="45"/>
        <end position="112"/>
    </location>
</feature>
<dbReference type="AlphaFoldDB" id="K0Q1H4"/>
<dbReference type="PANTHER" id="PTHR43537">
    <property type="entry name" value="TRANSCRIPTIONAL REGULATOR, GNTR FAMILY"/>
    <property type="match status" value="1"/>
</dbReference>
<keyword evidence="2" id="KW-0238">DNA-binding</keyword>
<dbReference type="Gene3D" id="1.10.10.10">
    <property type="entry name" value="Winged helix-like DNA-binding domain superfamily/Winged helix DNA-binding domain"/>
    <property type="match status" value="1"/>
</dbReference>
<dbReference type="CDD" id="cd07377">
    <property type="entry name" value="WHTH_GntR"/>
    <property type="match status" value="1"/>
</dbReference>
<dbReference type="HOGENOM" id="CLU_017584_5_4_5"/>
<evidence type="ECO:0000256" key="2">
    <source>
        <dbReference type="ARBA" id="ARBA00023125"/>
    </source>
</evidence>
<evidence type="ECO:0000256" key="3">
    <source>
        <dbReference type="ARBA" id="ARBA00023163"/>
    </source>
</evidence>
<dbReference type="eggNOG" id="COG1802">
    <property type="taxonomic scope" value="Bacteria"/>
</dbReference>